<comment type="caution">
    <text evidence="1">The sequence shown here is derived from an EMBL/GenBank/DDBJ whole genome shotgun (WGS) entry which is preliminary data.</text>
</comment>
<accession>A0A919GZM9</accession>
<evidence type="ECO:0000313" key="2">
    <source>
        <dbReference type="Proteomes" id="UP000600026"/>
    </source>
</evidence>
<proteinExistence type="predicted"/>
<dbReference type="Proteomes" id="UP000600026">
    <property type="component" value="Unassembled WGS sequence"/>
</dbReference>
<dbReference type="Pfam" id="PF11583">
    <property type="entry name" value="AurF"/>
    <property type="match status" value="1"/>
</dbReference>
<evidence type="ECO:0000313" key="1">
    <source>
        <dbReference type="EMBL" id="GHI86864.1"/>
    </source>
</evidence>
<dbReference type="GO" id="GO:0016491">
    <property type="term" value="F:oxidoreductase activity"/>
    <property type="evidence" value="ECO:0007669"/>
    <property type="project" value="InterPro"/>
</dbReference>
<dbReference type="AlphaFoldDB" id="A0A919GZM9"/>
<dbReference type="OrthoDB" id="581579at2"/>
<keyword evidence="2" id="KW-1185">Reference proteome</keyword>
<dbReference type="InterPro" id="IPR025859">
    <property type="entry name" value="AurF/CmlI"/>
</dbReference>
<dbReference type="EMBL" id="BNEE01000006">
    <property type="protein sequence ID" value="GHI86864.1"/>
    <property type="molecule type" value="Genomic_DNA"/>
</dbReference>
<gene>
    <name evidence="1" type="ORF">Sxan_42280</name>
</gene>
<dbReference type="Gene3D" id="1.10.620.20">
    <property type="entry name" value="Ribonucleotide Reductase, subunit A"/>
    <property type="match status" value="1"/>
</dbReference>
<organism evidence="1 2">
    <name type="scientific">Streptomyces xanthophaeus</name>
    <dbReference type="NCBI Taxonomy" id="67385"/>
    <lineage>
        <taxon>Bacteria</taxon>
        <taxon>Bacillati</taxon>
        <taxon>Actinomycetota</taxon>
        <taxon>Actinomycetes</taxon>
        <taxon>Kitasatosporales</taxon>
        <taxon>Streptomycetaceae</taxon>
        <taxon>Streptomyces</taxon>
    </lineage>
</organism>
<dbReference type="InterPro" id="IPR012348">
    <property type="entry name" value="RNR-like"/>
</dbReference>
<evidence type="ECO:0008006" key="3">
    <source>
        <dbReference type="Google" id="ProtNLM"/>
    </source>
</evidence>
<protein>
    <recommendedName>
        <fullName evidence="3">Diiron oxygenase</fullName>
    </recommendedName>
</protein>
<sequence length="327" mass="37075">MRTIEETHESVGPSTLRRLAAAWPRRATVRTDMERITGAQEYDPELLDYPESLMPFSAHPDFRSVAESKRRTVNTLGWIAYNERVVAAEEHVVNPTFEKLGHAVFPGVDRFEVKEIVRQSHIDEVWHTYMHMLGMQRTREARQIKAEPEGAHPVTNRLLYEAADASAERWQADILYLLWTTVGEVSVNAFLDLMAGDTTVQPLHSLIARLHARDESAHGPVMVEIMKDVYVHLNREQQDFFVAALPSGINAFCAEDYDWWLKVLEFAGVPKARDIIEDCRRDGSGQLSELLVTDFSGVRRLCRELDIEGRVAFDFDAGQPRTAGSAA</sequence>
<name>A0A919GZM9_9ACTN</name>
<reference evidence="1" key="1">
    <citation type="submission" date="2020-09" db="EMBL/GenBank/DDBJ databases">
        <title>Whole genome shotgun sequence of Streptomyces xanthophaeus NBRC 12829.</title>
        <authorList>
            <person name="Komaki H."/>
            <person name="Tamura T."/>
        </authorList>
    </citation>
    <scope>NUCLEOTIDE SEQUENCE</scope>
    <source>
        <strain evidence="1">NBRC 12829</strain>
    </source>
</reference>